<dbReference type="InterPro" id="IPR036097">
    <property type="entry name" value="HisK_dim/P_sf"/>
</dbReference>
<evidence type="ECO:0000313" key="11">
    <source>
        <dbReference type="EMBL" id="QBX88524.1"/>
    </source>
</evidence>
<gene>
    <name evidence="11" type="primary">dfr</name>
</gene>
<accession>A0A4D6BKJ7</accession>
<dbReference type="Pfam" id="PF02518">
    <property type="entry name" value="HATPase_c"/>
    <property type="match status" value="1"/>
</dbReference>
<dbReference type="InterPro" id="IPR003594">
    <property type="entry name" value="HATPase_dom"/>
</dbReference>
<feature type="domain" description="Histidine kinase" evidence="10">
    <location>
        <begin position="400"/>
        <end position="627"/>
    </location>
</feature>
<evidence type="ECO:0000256" key="2">
    <source>
        <dbReference type="ARBA" id="ARBA00004508"/>
    </source>
</evidence>
<keyword evidence="9" id="KW-0812">Transmembrane</keyword>
<dbReference type="Gene3D" id="1.10.287.130">
    <property type="match status" value="1"/>
</dbReference>
<dbReference type="AlphaFoldDB" id="A0A4D6BKJ7"/>
<dbReference type="Gene3D" id="3.30.450.20">
    <property type="entry name" value="PAS domain"/>
    <property type="match status" value="1"/>
</dbReference>
<dbReference type="RefSeq" id="YP_009628741.1">
    <property type="nucleotide sequence ID" value="NC_042170.1"/>
</dbReference>
<evidence type="ECO:0000256" key="9">
    <source>
        <dbReference type="SAM" id="Phobius"/>
    </source>
</evidence>
<evidence type="ECO:0000256" key="5">
    <source>
        <dbReference type="ARBA" id="ARBA00022679"/>
    </source>
</evidence>
<feature type="transmembrane region" description="Helical" evidence="9">
    <location>
        <begin position="175"/>
        <end position="199"/>
    </location>
</feature>
<sequence length="630" mass="72560">MTLSIMKIYRYLRQLFYYNTKVKLLACTILCISLIASGFTFLALLIIYKSNTIHSLNTIHDIFQLVSIDNHYFNHYECSQNVTEVIESLYLSLPNLKYLLVVDNMGLINYVLPENLIIDLQAFPNDYILPELNFIDQSLFNDSFLYFILPLGQSKLASTYLYIGITHDYRIINNIIFFYAIISIFFIIIWLTSTLTILINSSINKSSIQLLSKGMDSIMSGNFKERVILQNNSVLHGLMFEFNEMAERLEYYEKKNIQQLILEKAKLETLVSIIADGALLLDKDLRIIFINKSALQTFTFLQSCMIGAYISDYLPNYINKQLLPILNHIVQSSYNYNKTISSQSSQFSINLNDDISKTFQFIITTVLDNEHHIITGIGIVIKDITSQIGLNEAKSQFISNVSHELRTPLFNIRSFLETLSEYRNSLSEKQQVEFLDIASQETQRLTHLVNDVLDLSRLESDFIDSMEMIELHDVVPSILQTSQIRASQKYLHLTLKISRDILPISGYNHLLIQVFSNLIGNSLKFTSVDGRIVVKIYPISLISHNSIYRITKIRVEILDEGSGIQKFDQSRIYDRFVRLENNVHTIEGTGLGLSIVKNIISKHQSKILLYSEFGIGSSFWFDLELREKKN</sequence>
<keyword evidence="5" id="KW-0808">Transferase</keyword>
<proteinExistence type="predicted"/>
<dbReference type="SUPFAM" id="SSF55874">
    <property type="entry name" value="ATPase domain of HSP90 chaperone/DNA topoisomerase II/histidine kinase"/>
    <property type="match status" value="1"/>
</dbReference>
<comment type="catalytic activity">
    <reaction evidence="1">
        <text>ATP + protein L-histidine = ADP + protein N-phospho-L-histidine.</text>
        <dbReference type="EC" id="2.7.13.3"/>
    </reaction>
</comment>
<keyword evidence="11" id="KW-0934">Plastid</keyword>
<keyword evidence="9" id="KW-1133">Transmembrane helix</keyword>
<dbReference type="PROSITE" id="PS50109">
    <property type="entry name" value="HIS_KIN"/>
    <property type="match status" value="1"/>
</dbReference>
<evidence type="ECO:0000256" key="4">
    <source>
        <dbReference type="ARBA" id="ARBA00022553"/>
    </source>
</evidence>
<dbReference type="InterPro" id="IPR035965">
    <property type="entry name" value="PAS-like_dom_sf"/>
</dbReference>
<reference evidence="11" key="1">
    <citation type="journal article" date="2019" name="Phycologia">
        <title>Chloroplast and mitochondrial genomes of Balbiania investiens (Balbianiales, Nemaliophycidae).</title>
        <authorList>
            <person name="Evans J.R."/>
            <person name="StAmour N."/>
            <person name="Verbruggen H."/>
            <person name="Salomaki E.D."/>
            <person name="Vis M.L."/>
        </authorList>
    </citation>
    <scope>NUCLEOTIDE SEQUENCE</scope>
</reference>
<evidence type="ECO:0000256" key="6">
    <source>
        <dbReference type="ARBA" id="ARBA00022777"/>
    </source>
</evidence>
<dbReference type="EC" id="2.7.13.3" evidence="3"/>
<dbReference type="InterPro" id="IPR003661">
    <property type="entry name" value="HisK_dim/P_dom"/>
</dbReference>
<keyword evidence="9" id="KW-0472">Membrane</keyword>
<dbReference type="SUPFAM" id="SSF47384">
    <property type="entry name" value="Homodimeric domain of signal transducing histidine kinase"/>
    <property type="match status" value="1"/>
</dbReference>
<dbReference type="SMART" id="SM00387">
    <property type="entry name" value="HATPase_c"/>
    <property type="match status" value="1"/>
</dbReference>
<organism evidence="11">
    <name type="scientific">Acrochaetium secundatum</name>
    <dbReference type="NCBI Taxonomy" id="209631"/>
    <lineage>
        <taxon>Eukaryota</taxon>
        <taxon>Rhodophyta</taxon>
        <taxon>Florideophyceae</taxon>
        <taxon>Nemaliophycidae</taxon>
        <taxon>Acrochaetiales</taxon>
        <taxon>Acrochaetiaceae</taxon>
        <taxon>Acrochaetium</taxon>
    </lineage>
</organism>
<dbReference type="InterPro" id="IPR050736">
    <property type="entry name" value="Sensor_HK_Regulatory"/>
</dbReference>
<dbReference type="SMART" id="SM00388">
    <property type="entry name" value="HisKA"/>
    <property type="match status" value="1"/>
</dbReference>
<dbReference type="PANTHER" id="PTHR43711:SF13">
    <property type="entry name" value="DRUG SENSORY PROTEIN A"/>
    <property type="match status" value="1"/>
</dbReference>
<dbReference type="SUPFAM" id="SSF55785">
    <property type="entry name" value="PYP-like sensor domain (PAS domain)"/>
    <property type="match status" value="1"/>
</dbReference>
<dbReference type="GO" id="GO:0031969">
    <property type="term" value="C:chloroplast membrane"/>
    <property type="evidence" value="ECO:0007669"/>
    <property type="project" value="UniProtKB-SubCell"/>
</dbReference>
<keyword evidence="7" id="KW-0902">Two-component regulatory system</keyword>
<evidence type="ECO:0000259" key="10">
    <source>
        <dbReference type="PROSITE" id="PS50109"/>
    </source>
</evidence>
<dbReference type="GeneID" id="40138652"/>
<dbReference type="PANTHER" id="PTHR43711">
    <property type="entry name" value="TWO-COMPONENT HISTIDINE KINASE"/>
    <property type="match status" value="1"/>
</dbReference>
<feature type="transmembrane region" description="Helical" evidence="9">
    <location>
        <begin position="21"/>
        <end position="48"/>
    </location>
</feature>
<keyword evidence="4" id="KW-0597">Phosphoprotein</keyword>
<dbReference type="FunFam" id="1.10.287.130:FF:000001">
    <property type="entry name" value="Two-component sensor histidine kinase"/>
    <property type="match status" value="1"/>
</dbReference>
<evidence type="ECO:0000256" key="3">
    <source>
        <dbReference type="ARBA" id="ARBA00012438"/>
    </source>
</evidence>
<comment type="subcellular location">
    <subcellularLocation>
        <location evidence="2">Plastid</location>
        <location evidence="2">Chloroplast membrane</location>
        <topology evidence="2">Multi-pass membrane protein</topology>
    </subcellularLocation>
</comment>
<geneLocation type="plastid" evidence="11"/>
<dbReference type="CDD" id="cd00082">
    <property type="entry name" value="HisKA"/>
    <property type="match status" value="1"/>
</dbReference>
<feature type="transmembrane region" description="Helical" evidence="9">
    <location>
        <begin position="144"/>
        <end position="163"/>
    </location>
</feature>
<dbReference type="InterPro" id="IPR004358">
    <property type="entry name" value="Sig_transdc_His_kin-like_C"/>
</dbReference>
<evidence type="ECO:0000256" key="7">
    <source>
        <dbReference type="ARBA" id="ARBA00023012"/>
    </source>
</evidence>
<dbReference type="GO" id="GO:0000155">
    <property type="term" value="F:phosphorelay sensor kinase activity"/>
    <property type="evidence" value="ECO:0007669"/>
    <property type="project" value="InterPro"/>
</dbReference>
<protein>
    <recommendedName>
        <fullName evidence="8">Uncharacterized sensor-like histidine kinase ycf26</fullName>
        <ecNumber evidence="3">2.7.13.3</ecNumber>
    </recommendedName>
</protein>
<dbReference type="EMBL" id="MH026107">
    <property type="protein sequence ID" value="QBX88524.1"/>
    <property type="molecule type" value="Genomic_DNA"/>
</dbReference>
<dbReference type="InterPro" id="IPR005467">
    <property type="entry name" value="His_kinase_dom"/>
</dbReference>
<evidence type="ECO:0000256" key="1">
    <source>
        <dbReference type="ARBA" id="ARBA00000085"/>
    </source>
</evidence>
<name>A0A4D6BKJ7_9FLOR</name>
<dbReference type="PRINTS" id="PR00344">
    <property type="entry name" value="BCTRLSENSOR"/>
</dbReference>
<keyword evidence="6" id="KW-0418">Kinase</keyword>
<dbReference type="Pfam" id="PF00512">
    <property type="entry name" value="HisKA"/>
    <property type="match status" value="1"/>
</dbReference>
<evidence type="ECO:0000256" key="8">
    <source>
        <dbReference type="ARBA" id="ARBA00069102"/>
    </source>
</evidence>
<dbReference type="Gene3D" id="3.30.565.10">
    <property type="entry name" value="Histidine kinase-like ATPase, C-terminal domain"/>
    <property type="match status" value="1"/>
</dbReference>
<dbReference type="InterPro" id="IPR036890">
    <property type="entry name" value="HATPase_C_sf"/>
</dbReference>